<protein>
    <submittedName>
        <fullName evidence="5">Restriction endonuclease subunit S</fullName>
    </submittedName>
</protein>
<evidence type="ECO:0000256" key="2">
    <source>
        <dbReference type="ARBA" id="ARBA00022747"/>
    </source>
</evidence>
<comment type="similarity">
    <text evidence="1">Belongs to the type-I restriction system S methylase family.</text>
</comment>
<dbReference type="RefSeq" id="WP_127029483.1">
    <property type="nucleotide sequence ID" value="NZ_RYFG02000008.1"/>
</dbReference>
<keyword evidence="5" id="KW-0255">Endonuclease</keyword>
<evidence type="ECO:0000256" key="3">
    <source>
        <dbReference type="ARBA" id="ARBA00023125"/>
    </source>
</evidence>
<evidence type="ECO:0000313" key="6">
    <source>
        <dbReference type="Proteomes" id="UP000733744"/>
    </source>
</evidence>
<organism evidence="5 6">
    <name type="scientific">Candidatus Methylobacter oryzae</name>
    <dbReference type="NCBI Taxonomy" id="2497749"/>
    <lineage>
        <taxon>Bacteria</taxon>
        <taxon>Pseudomonadati</taxon>
        <taxon>Pseudomonadota</taxon>
        <taxon>Gammaproteobacteria</taxon>
        <taxon>Methylococcales</taxon>
        <taxon>Methylococcaceae</taxon>
        <taxon>Methylobacter</taxon>
    </lineage>
</organism>
<dbReference type="InterPro" id="IPR000055">
    <property type="entry name" value="Restrct_endonuc_typeI_TRD"/>
</dbReference>
<evidence type="ECO:0000259" key="4">
    <source>
        <dbReference type="Pfam" id="PF01420"/>
    </source>
</evidence>
<gene>
    <name evidence="5" type="ORF">EKO24_000815</name>
</gene>
<keyword evidence="5" id="KW-0378">Hydrolase</keyword>
<sequence>MSEAMEKGLVPGLRFPEFRDAGEWEKKRLADIAEFYKGKGISKADIQPNGNQPCIRYGELYTIYGELIDNVISKTDMSPNELFLSHTGDVVIPSSGETKIDIATAACVMRKNVALGSDLNVIRSKQNGVFLSYYLNGALKFEIAKVAQGDTVAHLYKSNLEKLDLAIPPQIEQQKIADCLSSIDELITAQAQKVEAVKAHKKGLMQQLFPAEGETVPKLRFPEFRNAGDWNAIPLGQLAKRCKQKNGQGKLNRVLTNSAEFGVIDQRDFFDKYIANQSNLEGYFVVEKGDYVYNPRISTTAPVGPISRNNVAAGVMSPLYIVFRFNNNQNDFYSNYFKTTGWHQYMRQASSTGARHDRMAIANGDFMAMPLPVTRPEEQQKIADCLSSIDDLITAQTQKLTALKAHKKGLMQQLFPAVDEIVG</sequence>
<accession>A0ABY3CGT1</accession>
<proteinExistence type="inferred from homology"/>
<dbReference type="SUPFAM" id="SSF116734">
    <property type="entry name" value="DNA methylase specificity domain"/>
    <property type="match status" value="2"/>
</dbReference>
<dbReference type="InterPro" id="IPR044946">
    <property type="entry name" value="Restrct_endonuc_typeI_TRD_sf"/>
</dbReference>
<keyword evidence="6" id="KW-1185">Reference proteome</keyword>
<dbReference type="Gene3D" id="3.90.220.20">
    <property type="entry name" value="DNA methylase specificity domains"/>
    <property type="match status" value="2"/>
</dbReference>
<dbReference type="InterPro" id="IPR052021">
    <property type="entry name" value="Type-I_RS_S_subunit"/>
</dbReference>
<dbReference type="EMBL" id="RYFG02000008">
    <property type="protein sequence ID" value="TRX03247.1"/>
    <property type="molecule type" value="Genomic_DNA"/>
</dbReference>
<name>A0ABY3CGT1_9GAMM</name>
<reference evidence="5 6" key="1">
    <citation type="journal article" date="2019" name="Antonie Van Leeuwenhoek">
        <title>Description of 'Ca. Methylobacter oryzae' KRF1, a novel species from the environmentally important Methylobacter clade 2.</title>
        <authorList>
            <person name="Khatri K."/>
            <person name="Mohite J.A."/>
            <person name="Pandit P.S."/>
            <person name="Bahulikar R."/>
            <person name="Rahalkar M.C."/>
        </authorList>
    </citation>
    <scope>NUCLEOTIDE SEQUENCE [LARGE SCALE GENOMIC DNA]</scope>
    <source>
        <strain evidence="5 6">KRF1</strain>
    </source>
</reference>
<dbReference type="Pfam" id="PF01420">
    <property type="entry name" value="Methylase_S"/>
    <property type="match status" value="2"/>
</dbReference>
<evidence type="ECO:0000313" key="5">
    <source>
        <dbReference type="EMBL" id="TRX03247.1"/>
    </source>
</evidence>
<dbReference type="GO" id="GO:0004519">
    <property type="term" value="F:endonuclease activity"/>
    <property type="evidence" value="ECO:0007669"/>
    <property type="project" value="UniProtKB-KW"/>
</dbReference>
<keyword evidence="5" id="KW-0540">Nuclease</keyword>
<keyword evidence="2" id="KW-0680">Restriction system</keyword>
<feature type="domain" description="Type I restriction modification DNA specificity" evidence="4">
    <location>
        <begin position="23"/>
        <end position="196"/>
    </location>
</feature>
<keyword evidence="3" id="KW-0238">DNA-binding</keyword>
<comment type="caution">
    <text evidence="5">The sequence shown here is derived from an EMBL/GenBank/DDBJ whole genome shotgun (WGS) entry which is preliminary data.</text>
</comment>
<dbReference type="Gene3D" id="1.10.287.1120">
    <property type="entry name" value="Bipartite methylase S protein"/>
    <property type="match status" value="1"/>
</dbReference>
<feature type="domain" description="Type I restriction modification DNA specificity" evidence="4">
    <location>
        <begin position="273"/>
        <end position="404"/>
    </location>
</feature>
<dbReference type="Proteomes" id="UP000733744">
    <property type="component" value="Unassembled WGS sequence"/>
</dbReference>
<dbReference type="PANTHER" id="PTHR30408">
    <property type="entry name" value="TYPE-1 RESTRICTION ENZYME ECOKI SPECIFICITY PROTEIN"/>
    <property type="match status" value="1"/>
</dbReference>
<evidence type="ECO:0000256" key="1">
    <source>
        <dbReference type="ARBA" id="ARBA00010923"/>
    </source>
</evidence>
<dbReference type="PANTHER" id="PTHR30408:SF12">
    <property type="entry name" value="TYPE I RESTRICTION ENZYME MJAVIII SPECIFICITY SUBUNIT"/>
    <property type="match status" value="1"/>
</dbReference>